<gene>
    <name evidence="2" type="ORF">SAMN05660649_02253</name>
</gene>
<proteinExistence type="predicted"/>
<accession>A0A1I2TGW6</accession>
<dbReference type="STRING" id="341036.SAMN05660649_02253"/>
<feature type="region of interest" description="Disordered" evidence="1">
    <location>
        <begin position="1"/>
        <end position="25"/>
    </location>
</feature>
<reference evidence="3" key="1">
    <citation type="submission" date="2016-10" db="EMBL/GenBank/DDBJ databases">
        <authorList>
            <person name="Varghese N."/>
            <person name="Submissions S."/>
        </authorList>
    </citation>
    <scope>NUCLEOTIDE SEQUENCE [LARGE SCALE GENOMIC DNA]</scope>
    <source>
        <strain evidence="3">DSM 17038</strain>
    </source>
</reference>
<sequence>MTYSQGGVKVPTGGIPEYPGEPASALVVPGRRSADLVTSQSRR</sequence>
<evidence type="ECO:0000313" key="3">
    <source>
        <dbReference type="Proteomes" id="UP000199337"/>
    </source>
</evidence>
<protein>
    <submittedName>
        <fullName evidence="2">Uncharacterized protein</fullName>
    </submittedName>
</protein>
<dbReference type="EMBL" id="FOOX01000007">
    <property type="protein sequence ID" value="SFG64138.1"/>
    <property type="molecule type" value="Genomic_DNA"/>
</dbReference>
<keyword evidence="3" id="KW-1185">Reference proteome</keyword>
<dbReference type="Proteomes" id="UP000199337">
    <property type="component" value="Unassembled WGS sequence"/>
</dbReference>
<evidence type="ECO:0000313" key="2">
    <source>
        <dbReference type="EMBL" id="SFG64138.1"/>
    </source>
</evidence>
<evidence type="ECO:0000256" key="1">
    <source>
        <dbReference type="SAM" id="MobiDB-lite"/>
    </source>
</evidence>
<organism evidence="2 3">
    <name type="scientific">Desulfotruncus arcticus DSM 17038</name>
    <dbReference type="NCBI Taxonomy" id="1121424"/>
    <lineage>
        <taxon>Bacteria</taxon>
        <taxon>Bacillati</taxon>
        <taxon>Bacillota</taxon>
        <taxon>Clostridia</taxon>
        <taxon>Eubacteriales</taxon>
        <taxon>Desulfallaceae</taxon>
        <taxon>Desulfotruncus</taxon>
    </lineage>
</organism>
<name>A0A1I2TGW6_9FIRM</name>
<dbReference type="AlphaFoldDB" id="A0A1I2TGW6"/>